<dbReference type="RefSeq" id="WP_069697829.1">
    <property type="nucleotide sequence ID" value="NZ_JAGGMA010000020.1"/>
</dbReference>
<keyword evidence="8" id="KW-1133">Transmembrane helix</keyword>
<dbReference type="InterPro" id="IPR011252">
    <property type="entry name" value="Fibrogen-bd_dom1"/>
</dbReference>
<evidence type="ECO:0000259" key="10">
    <source>
        <dbReference type="Pfam" id="PF05737"/>
    </source>
</evidence>
<protein>
    <recommendedName>
        <fullName evidence="15">Gram-positive cocci surface proteins LPxTG domain-containing protein</fullName>
    </recommendedName>
</protein>
<dbReference type="Pfam" id="PF17802">
    <property type="entry name" value="SpaA"/>
    <property type="match status" value="9"/>
</dbReference>
<evidence type="ECO:0000313" key="13">
    <source>
        <dbReference type="EMBL" id="OEH83153.1"/>
    </source>
</evidence>
<evidence type="ECO:0000313" key="14">
    <source>
        <dbReference type="Proteomes" id="UP000095256"/>
    </source>
</evidence>
<feature type="domain" description="Collagen binding" evidence="10">
    <location>
        <begin position="909"/>
        <end position="1041"/>
    </location>
</feature>
<dbReference type="PANTHER" id="PTHR36108">
    <property type="entry name" value="COLOSSIN-B-RELATED"/>
    <property type="match status" value="1"/>
</dbReference>
<accession>A0A1E5KZ99</accession>
<dbReference type="InterPro" id="IPR008966">
    <property type="entry name" value="Adhesion_dom_sf"/>
</dbReference>
<keyword evidence="6" id="KW-0572">Peptidoglycan-anchor</keyword>
<evidence type="ECO:0000256" key="1">
    <source>
        <dbReference type="ARBA" id="ARBA00004168"/>
    </source>
</evidence>
<dbReference type="PANTHER" id="PTHR36108:SF13">
    <property type="entry name" value="COLOSSIN-B-RELATED"/>
    <property type="match status" value="1"/>
</dbReference>
<evidence type="ECO:0000256" key="9">
    <source>
        <dbReference type="SAM" id="SignalP"/>
    </source>
</evidence>
<sequence length="2013" mass="218289">MKKIISAFLTLLLCFQFFPPLIAVAVTMDGDGEVSLSNVEMEPTSTKNSAEIKITVNAKTMQAQEASIGISANFKLKAMDTKELTDTKGNIQGTYLVKENNVQLSINDNVEGMLSFYIEGGITEGTKMQKVLFNMGNSSKELLLPIDWMESKTIDSQSEISKEKEAGNQTSKKDNKDKKAQPKQTYRAAMNIDDIYNSLGLPDNFLTSMNLTFEDSNGVQVVDPTVNDTINFNFTFVLPEAVRQLMQGGDYYTIQLPDTVKIAQDQTYLLSSNGVQYATLTIDTSGLVTITFTNEVQDASDINGNFHFTGTFNKINIGGPGPIIIIPGTHEELQVTVNLKPNYTGDNIAKAGHFDRAQNPTEIIWNVDINVGLNSLTNAQVSETFPNGTTFESVQVYEVQVDFSGNVVAGSATLVDPSNYTVGNNGTVTFINPIQNAYQIQYTTSIDDDAKPAAGGQINFVNNAVLQSDGVNSATAQATVAANYGKEINKTRGNYDSKNQIINWKINYNYGEKSITNGMLTDTFQMSAMTLVSNSVKLYPVTFTNNGTAIEGTQLIEGTDYNLIPTGEGFQIEFLNTLQTAVDIYYQTGYNGVVDTTVTANNTVITESGETAGSTGSYVQQNVIKKLGAVNYDAKTVSWNIAVNINQYSMNNWQLTDTASVGLTLETNTFKIFDQNTQQYLVAGQDYTFSYDSVTRVISVAFINNYTETNHTFSVSYTDDYDTTVDPSPNLKFVNTAQVQWETTSGQTITDENSQTFDPNPATINSGSKSGSYNAITKLITWSVSINYRDEDIQNSKITDPILGNQNFVPSSMHIYHYTIASDGSIIQGAELTPTEYLALGIQLPTAGNNNTLIINFADNLPNMYLVVYQTSLNNELIHASYTNDAIYSNDSYPDYTLDAEVTINHGDELLTKSGVQDSQGYVEWSATINGGQSTLYETVIVDTPSANQSIDLSSVQLFNTTVDQAGNLTQGSQLVAGQDYSIILDTNNVTGQQVMTIDLINNYQTLTQALMLTYKTMVLLETSSGSVTNEIDLSSTGTTETSSGRSSSVDVVVGSGGGAAFGEIGSLTIQKTDPMGQKLPLGGTFELLDKNKNQVLRSGTVDVNGLLTFGALPYGSYILQETDTLTNLGYTISQQLVDGIPVEINAATTQGTPIVIQNQLGKIQMIKENEQGQALPGAIFQLEVFNPITSVWEITGTNQSLITDTDGNLTINGLSPGQYRLTEIQAPQGYIRNSESIIFNIVVNESNQLVAVGLPTSYTNYLAAISFNKTDNQGLPLQGAVFGLYNQEDLTTVLATATSAINGTVTFENVGPGNYEISEQSSPSGYLTNTEVLTNIAVPNVASSPVGIINLGTTFINYQGSVKLTKYGNSLSGRVPLSGVQFNLENTQEQVVASGTTDINGNLQIDNLTPGTYYFIEQNLGTNTQYILNTQPVEVVVAANASGEPTVVQVEMDNYQGAIQLEKVDSQGKPLSGAKFTLYNKVNDSVVQSGLTSDSNGIVSQANLAPGNYYLLETQAPVDAEGDAYIINDYPINFTIPSTIEGEPDTIDLQQFQNFQGKVGLTKVGQGSLPIAGAKFELYQAVGSNEVLVPVNGQNYIEADSNGTLAIDDLSPGSYKLIEIEAPTGYLINLQPIYFTVQAEDAGQPPVENFSIINYEVGIKARKVSDSNQPLPEYLANATFEILDSNNRPVQVYDNQNQPVYNFQSGINGEIQVTGLEAGSYTLVEIAAPDGYVKNTEGVPFTIEAVVGEPKPLILDLGNIVNYQGKIQIQKQDENNQLLTGGQFELQDENGQVIKVFNKAGLETEQLSAVDGEIFATGIPPGKYYLVETKAPAGYILEDNPKVLPVTINQAGAGEAGATFTGAFTNYQGSVLLNKFSVEAKKPLENAVFELYTKDEKVITSSLKTNKEGQIVVEKLAPGEYYFIEKEAPKGYELSLEKQVFTINKAATGKPEQIVLTMTNKLKPEVPVKPKKLDEKEGTIGKFGEQVRNVFVIVGAVLVIGVIGYTIWKKKK</sequence>
<comment type="caution">
    <text evidence="13">The sequence shown here is derived from an EMBL/GenBank/DDBJ whole genome shotgun (WGS) entry which is preliminary data.</text>
</comment>
<evidence type="ECO:0008006" key="15">
    <source>
        <dbReference type="Google" id="ProtNLM"/>
    </source>
</evidence>
<feature type="region of interest" description="Disordered" evidence="7">
    <location>
        <begin position="1030"/>
        <end position="1050"/>
    </location>
</feature>
<feature type="domain" description="SpaA-like prealbumin fold" evidence="11">
    <location>
        <begin position="1870"/>
        <end position="1949"/>
    </location>
</feature>
<dbReference type="EMBL" id="MIEK01000011">
    <property type="protein sequence ID" value="OEH83153.1"/>
    <property type="molecule type" value="Genomic_DNA"/>
</dbReference>
<evidence type="ECO:0000259" key="11">
    <source>
        <dbReference type="Pfam" id="PF17802"/>
    </source>
</evidence>
<feature type="compositionally biased region" description="Low complexity" evidence="7">
    <location>
        <begin position="1035"/>
        <end position="1050"/>
    </location>
</feature>
<dbReference type="Gene3D" id="2.60.40.1280">
    <property type="match status" value="1"/>
</dbReference>
<feature type="domain" description="SpaA-like prealbumin fold" evidence="11">
    <location>
        <begin position="1266"/>
        <end position="1333"/>
    </location>
</feature>
<dbReference type="InterPro" id="IPR041033">
    <property type="entry name" value="SpaA_PFL_dom_1"/>
</dbReference>
<dbReference type="InterPro" id="IPR008456">
    <property type="entry name" value="Collagen-bd_dom"/>
</dbReference>
<feature type="compositionally biased region" description="Basic and acidic residues" evidence="7">
    <location>
        <begin position="160"/>
        <end position="180"/>
    </location>
</feature>
<feature type="region of interest" description="Disordered" evidence="7">
    <location>
        <begin position="155"/>
        <end position="184"/>
    </location>
</feature>
<keyword evidence="8" id="KW-0812">Transmembrane</keyword>
<dbReference type="SUPFAM" id="SSF49401">
    <property type="entry name" value="Bacterial adhesins"/>
    <property type="match status" value="6"/>
</dbReference>
<feature type="domain" description="SpaA-like prealbumin fold" evidence="11">
    <location>
        <begin position="1766"/>
        <end position="1853"/>
    </location>
</feature>
<keyword evidence="3" id="KW-0134">Cell wall</keyword>
<dbReference type="GO" id="GO:0005518">
    <property type="term" value="F:collagen binding"/>
    <property type="evidence" value="ECO:0007669"/>
    <property type="project" value="InterPro"/>
</dbReference>
<dbReference type="Pfam" id="PF17961">
    <property type="entry name" value="Big_8"/>
    <property type="match status" value="1"/>
</dbReference>
<feature type="chain" id="PRO_5009180679" description="Gram-positive cocci surface proteins LPxTG domain-containing protein" evidence="9">
    <location>
        <begin position="26"/>
        <end position="2013"/>
    </location>
</feature>
<dbReference type="GO" id="GO:0007155">
    <property type="term" value="P:cell adhesion"/>
    <property type="evidence" value="ECO:0007669"/>
    <property type="project" value="InterPro"/>
</dbReference>
<dbReference type="InterPro" id="IPR013783">
    <property type="entry name" value="Ig-like_fold"/>
</dbReference>
<name>A0A1E5KZ99_9ENTE</name>
<evidence type="ECO:0000256" key="5">
    <source>
        <dbReference type="ARBA" id="ARBA00022729"/>
    </source>
</evidence>
<feature type="domain" description="SpaA-like prealbumin fold" evidence="11">
    <location>
        <begin position="1361"/>
        <end position="1442"/>
    </location>
</feature>
<proteinExistence type="inferred from homology"/>
<feature type="domain" description="Collagen binding" evidence="10">
    <location>
        <begin position="347"/>
        <end position="472"/>
    </location>
</feature>
<feature type="signal peptide" evidence="9">
    <location>
        <begin position="1"/>
        <end position="25"/>
    </location>
</feature>
<feature type="domain" description="SpaA-like prealbumin fold" evidence="11">
    <location>
        <begin position="1558"/>
        <end position="1642"/>
    </location>
</feature>
<evidence type="ECO:0000256" key="4">
    <source>
        <dbReference type="ARBA" id="ARBA00022525"/>
    </source>
</evidence>
<dbReference type="STRING" id="762845.BCR26_10775"/>
<organism evidence="13 14">
    <name type="scientific">Enterococcus rivorum</name>
    <dbReference type="NCBI Taxonomy" id="762845"/>
    <lineage>
        <taxon>Bacteria</taxon>
        <taxon>Bacillati</taxon>
        <taxon>Bacillota</taxon>
        <taxon>Bacilli</taxon>
        <taxon>Lactobacillales</taxon>
        <taxon>Enterococcaceae</taxon>
        <taxon>Enterococcus</taxon>
    </lineage>
</organism>
<comment type="subcellular location">
    <subcellularLocation>
        <location evidence="1">Secreted</location>
        <location evidence="1">Cell wall</location>
        <topology evidence="1">Peptidoglycan-anchor</topology>
    </subcellularLocation>
</comment>
<dbReference type="Gene3D" id="2.60.40.740">
    <property type="match status" value="5"/>
</dbReference>
<keyword evidence="4" id="KW-0964">Secreted</keyword>
<gene>
    <name evidence="13" type="ORF">BCR26_10775</name>
</gene>
<evidence type="ECO:0000259" key="12">
    <source>
        <dbReference type="Pfam" id="PF17961"/>
    </source>
</evidence>
<feature type="domain" description="SpaA-like prealbumin fold" evidence="11">
    <location>
        <begin position="1458"/>
        <end position="1538"/>
    </location>
</feature>
<feature type="domain" description="SpaA-like prealbumin fold" evidence="11">
    <location>
        <begin position="1066"/>
        <end position="1146"/>
    </location>
</feature>
<feature type="domain" description="SpaA-like prealbumin fold" evidence="11">
    <location>
        <begin position="1663"/>
        <end position="1745"/>
    </location>
</feature>
<comment type="similarity">
    <text evidence="2">Belongs to the serine-aspartate repeat-containing protein (SDr) family.</text>
</comment>
<dbReference type="InterPro" id="IPR041171">
    <property type="entry name" value="SDR_Ig"/>
</dbReference>
<feature type="transmembrane region" description="Helical" evidence="8">
    <location>
        <begin position="1991"/>
        <end position="2009"/>
    </location>
</feature>
<feature type="domain" description="SpaA-like prealbumin fold" evidence="11">
    <location>
        <begin position="1162"/>
        <end position="1246"/>
    </location>
</feature>
<evidence type="ECO:0000256" key="2">
    <source>
        <dbReference type="ARBA" id="ARBA00007257"/>
    </source>
</evidence>
<dbReference type="Gene3D" id="2.60.40.10">
    <property type="entry name" value="Immunoglobulins"/>
    <property type="match status" value="9"/>
</dbReference>
<evidence type="ECO:0000256" key="6">
    <source>
        <dbReference type="ARBA" id="ARBA00023088"/>
    </source>
</evidence>
<feature type="domain" description="SDR-like Ig" evidence="12">
    <location>
        <begin position="227"/>
        <end position="317"/>
    </location>
</feature>
<feature type="domain" description="Collagen binding" evidence="10">
    <location>
        <begin position="492"/>
        <end position="589"/>
    </location>
</feature>
<dbReference type="Proteomes" id="UP000095256">
    <property type="component" value="Unassembled WGS sequence"/>
</dbReference>
<evidence type="ECO:0000256" key="3">
    <source>
        <dbReference type="ARBA" id="ARBA00022512"/>
    </source>
</evidence>
<keyword evidence="5 9" id="KW-0732">Signal</keyword>
<keyword evidence="8" id="KW-0472">Membrane</keyword>
<reference evidence="13 14" key="1">
    <citation type="submission" date="2016-09" db="EMBL/GenBank/DDBJ databases">
        <authorList>
            <person name="Capua I."/>
            <person name="De Benedictis P."/>
            <person name="Joannis T."/>
            <person name="Lombin L.H."/>
            <person name="Cattoli G."/>
        </authorList>
    </citation>
    <scope>NUCLEOTIDE SEQUENCE [LARGE SCALE GENOMIC DNA]</scope>
    <source>
        <strain evidence="13 14">LMG 25899</strain>
    </source>
</reference>
<evidence type="ECO:0000256" key="7">
    <source>
        <dbReference type="SAM" id="MobiDB-lite"/>
    </source>
</evidence>
<keyword evidence="14" id="KW-1185">Reference proteome</keyword>
<dbReference type="SUPFAM" id="SSF49478">
    <property type="entry name" value="Cna protein B-type domain"/>
    <property type="match status" value="4"/>
</dbReference>
<feature type="domain" description="Collagen binding" evidence="10">
    <location>
        <begin position="766"/>
        <end position="892"/>
    </location>
</feature>
<evidence type="ECO:0000256" key="8">
    <source>
        <dbReference type="SAM" id="Phobius"/>
    </source>
</evidence>
<dbReference type="Pfam" id="PF05737">
    <property type="entry name" value="Collagen_bind"/>
    <property type="match status" value="4"/>
</dbReference>